<feature type="compositionally biased region" description="Polar residues" evidence="1">
    <location>
        <begin position="301"/>
        <end position="318"/>
    </location>
</feature>
<proteinExistence type="predicted"/>
<feature type="compositionally biased region" description="Low complexity" evidence="1">
    <location>
        <begin position="127"/>
        <end position="137"/>
    </location>
</feature>
<feature type="region of interest" description="Disordered" evidence="1">
    <location>
        <begin position="266"/>
        <end position="340"/>
    </location>
</feature>
<dbReference type="AlphaFoldDB" id="A0A2V1AL68"/>
<evidence type="ECO:0000313" key="2">
    <source>
        <dbReference type="EMBL" id="PVH18316.1"/>
    </source>
</evidence>
<dbReference type="GeneID" id="37001236"/>
<feature type="region of interest" description="Disordered" evidence="1">
    <location>
        <begin position="91"/>
        <end position="156"/>
    </location>
</feature>
<protein>
    <submittedName>
        <fullName evidence="2">Uncharacterized protein</fullName>
    </submittedName>
</protein>
<reference evidence="2 3" key="1">
    <citation type="submission" date="2017-12" db="EMBL/GenBank/DDBJ databases">
        <title>Genome Sequence of the Amphotericin B-resistant Candida duobushaemulonii strain, B09383.</title>
        <authorList>
            <person name="Chow N.A."/>
            <person name="Gade L."/>
            <person name="Batra D."/>
            <person name="Rowe L.A."/>
            <person name="Loparev V.N."/>
            <person name="Litvintseva A.P."/>
        </authorList>
    </citation>
    <scope>NUCLEOTIDE SEQUENCE [LARGE SCALE GENOMIC DNA]</scope>
    <source>
        <strain evidence="2 3">B09383</strain>
    </source>
</reference>
<feature type="compositionally biased region" description="Low complexity" evidence="1">
    <location>
        <begin position="144"/>
        <end position="156"/>
    </location>
</feature>
<feature type="compositionally biased region" description="Low complexity" evidence="1">
    <location>
        <begin position="319"/>
        <end position="337"/>
    </location>
</feature>
<dbReference type="EMBL" id="PKFP01000008">
    <property type="protein sequence ID" value="PVH18316.1"/>
    <property type="molecule type" value="Genomic_DNA"/>
</dbReference>
<dbReference type="VEuPathDB" id="FungiDB:CXQ87_001236"/>
<evidence type="ECO:0000313" key="3">
    <source>
        <dbReference type="Proteomes" id="UP000244406"/>
    </source>
</evidence>
<gene>
    <name evidence="2" type="ORF">CXQ87_001236</name>
</gene>
<dbReference type="Proteomes" id="UP000244406">
    <property type="component" value="Unassembled WGS sequence"/>
</dbReference>
<evidence type="ECO:0000256" key="1">
    <source>
        <dbReference type="SAM" id="MobiDB-lite"/>
    </source>
</evidence>
<sequence length="413" mass="45845">MCFQCHEINGIFFPAAVFNATFDASGLMEINHGANHTSLEWKKGQFERLKAFIRQACFDDSARRNAQALYETKLQEFCCRHCPSWDEEVEEVEEVVSESSKQDAKTEEERIEEEKTEEEKNEENSDSESSSSDASSESSEEAPVESSNNTSPASSPVSKAAVLDTFQGAKVTEFFEQQSEASDAFISDDELFESLEESYSEFKKSYTASSKAPVSNEAASFAYSPNSGSLPSGHGWLYNNGIYTIPEEDEPEEMPQTEKFNWTLTTAPGATSPRCEPECPNPEVSGVQKLSGGGHSEVMEVSQSETLQANLNQDCSPNSGSQKPDGSDPSPSSSTQDLPASTNSAYCLEDFPFFRHVLAQSPKESFLPGDFFKFRELCYPKKAATFLPGECFRLWSLRATKRGPRRSRRRARA</sequence>
<accession>A0A2V1AL68</accession>
<keyword evidence="3" id="KW-1185">Reference proteome</keyword>
<dbReference type="RefSeq" id="XP_025339256.1">
    <property type="nucleotide sequence ID" value="XM_025479783.1"/>
</dbReference>
<name>A0A2V1AL68_9ASCO</name>
<organism evidence="2 3">
    <name type="scientific">Candidozyma duobushaemuli</name>
    <dbReference type="NCBI Taxonomy" id="1231522"/>
    <lineage>
        <taxon>Eukaryota</taxon>
        <taxon>Fungi</taxon>
        <taxon>Dikarya</taxon>
        <taxon>Ascomycota</taxon>
        <taxon>Saccharomycotina</taxon>
        <taxon>Pichiomycetes</taxon>
        <taxon>Metschnikowiaceae</taxon>
        <taxon>Candidozyma</taxon>
    </lineage>
</organism>
<feature type="compositionally biased region" description="Acidic residues" evidence="1">
    <location>
        <begin position="109"/>
        <end position="126"/>
    </location>
</feature>
<comment type="caution">
    <text evidence="2">The sequence shown here is derived from an EMBL/GenBank/DDBJ whole genome shotgun (WGS) entry which is preliminary data.</text>
</comment>